<evidence type="ECO:0000313" key="3">
    <source>
        <dbReference type="EMBL" id="KAG1811733.1"/>
    </source>
</evidence>
<comment type="caution">
    <text evidence="3">The sequence shown here is derived from an EMBL/GenBank/DDBJ whole genome shotgun (WGS) entry which is preliminary data.</text>
</comment>
<proteinExistence type="predicted"/>
<feature type="compositionally biased region" description="Basic and acidic residues" evidence="1">
    <location>
        <begin position="254"/>
        <end position="263"/>
    </location>
</feature>
<dbReference type="Proteomes" id="UP000807769">
    <property type="component" value="Unassembled WGS sequence"/>
</dbReference>
<feature type="compositionally biased region" description="Acidic residues" evidence="1">
    <location>
        <begin position="243"/>
        <end position="253"/>
    </location>
</feature>
<dbReference type="EMBL" id="JABBWG010000028">
    <property type="protein sequence ID" value="KAG1811733.1"/>
    <property type="molecule type" value="Genomic_DNA"/>
</dbReference>
<dbReference type="RefSeq" id="XP_041190154.1">
    <property type="nucleotide sequence ID" value="XM_041333175.1"/>
</dbReference>
<feature type="compositionally biased region" description="Acidic residues" evidence="1">
    <location>
        <begin position="31"/>
        <end position="41"/>
    </location>
</feature>
<feature type="domain" description="DUF6532" evidence="2">
    <location>
        <begin position="157"/>
        <end position="193"/>
    </location>
</feature>
<feature type="compositionally biased region" description="Acidic residues" evidence="1">
    <location>
        <begin position="50"/>
        <end position="67"/>
    </location>
</feature>
<keyword evidence="4" id="KW-1185">Reference proteome</keyword>
<evidence type="ECO:0000259" key="2">
    <source>
        <dbReference type="Pfam" id="PF20149"/>
    </source>
</evidence>
<evidence type="ECO:0000256" key="1">
    <source>
        <dbReference type="SAM" id="MobiDB-lite"/>
    </source>
</evidence>
<dbReference type="OrthoDB" id="2692241at2759"/>
<dbReference type="InterPro" id="IPR045341">
    <property type="entry name" value="DUF6532"/>
</dbReference>
<protein>
    <recommendedName>
        <fullName evidence="2">DUF6532 domain-containing protein</fullName>
    </recommendedName>
</protein>
<sequence>MIVEIHLADADMCSISNSSEEHMDCTGSWSELDDELEEAENESQSATYEFDTDLIDGDKELDEEADDNKDGSVLDDEHKEQLLLDDSSEEEGLQDELDDAILGAEDGEGAVDTEEDYSDYANTLASASLAMPGVMPVRPVATFGTLPQTCGICQGLAECCVNEWVDGEWIDISFLCGEYKEAYDKHLANLKKFNARMKDHAYLMYRIHAKVDVADVGERDCLLDDEIHNAIHEYQQGSGVNETNDEDSDEDGNQSEHNRYEDK</sequence>
<name>A0A9P7E5M3_9AGAM</name>
<organism evidence="3 4">
    <name type="scientific">Suillus subaureus</name>
    <dbReference type="NCBI Taxonomy" id="48587"/>
    <lineage>
        <taxon>Eukaryota</taxon>
        <taxon>Fungi</taxon>
        <taxon>Dikarya</taxon>
        <taxon>Basidiomycota</taxon>
        <taxon>Agaricomycotina</taxon>
        <taxon>Agaricomycetes</taxon>
        <taxon>Agaricomycetidae</taxon>
        <taxon>Boletales</taxon>
        <taxon>Suillineae</taxon>
        <taxon>Suillaceae</taxon>
        <taxon>Suillus</taxon>
    </lineage>
</organism>
<dbReference type="Pfam" id="PF20149">
    <property type="entry name" value="DUF6532"/>
    <property type="match status" value="1"/>
</dbReference>
<reference evidence="3" key="1">
    <citation type="journal article" date="2020" name="New Phytol.">
        <title>Comparative genomics reveals dynamic genome evolution in host specialist ectomycorrhizal fungi.</title>
        <authorList>
            <person name="Lofgren L.A."/>
            <person name="Nguyen N.H."/>
            <person name="Vilgalys R."/>
            <person name="Ruytinx J."/>
            <person name="Liao H.L."/>
            <person name="Branco S."/>
            <person name="Kuo A."/>
            <person name="LaButti K."/>
            <person name="Lipzen A."/>
            <person name="Andreopoulos W."/>
            <person name="Pangilinan J."/>
            <person name="Riley R."/>
            <person name="Hundley H."/>
            <person name="Na H."/>
            <person name="Barry K."/>
            <person name="Grigoriev I.V."/>
            <person name="Stajich J.E."/>
            <person name="Kennedy P.G."/>
        </authorList>
    </citation>
    <scope>NUCLEOTIDE SEQUENCE</scope>
    <source>
        <strain evidence="3">MN1</strain>
    </source>
</reference>
<accession>A0A9P7E5M3</accession>
<feature type="region of interest" description="Disordered" evidence="1">
    <location>
        <begin position="18"/>
        <end position="76"/>
    </location>
</feature>
<feature type="region of interest" description="Disordered" evidence="1">
    <location>
        <begin position="233"/>
        <end position="263"/>
    </location>
</feature>
<evidence type="ECO:0000313" key="4">
    <source>
        <dbReference type="Proteomes" id="UP000807769"/>
    </source>
</evidence>
<dbReference type="AlphaFoldDB" id="A0A9P7E5M3"/>
<gene>
    <name evidence="3" type="ORF">BJ212DRAFT_1301774</name>
</gene>
<dbReference type="GeneID" id="64627192"/>